<gene>
    <name evidence="13" type="ORF">QQS21_011269</name>
</gene>
<keyword evidence="4" id="KW-0479">Metal-binding</keyword>
<dbReference type="GO" id="GO:0046872">
    <property type="term" value="F:metal ion binding"/>
    <property type="evidence" value="ECO:0007669"/>
    <property type="project" value="UniProtKB-KW"/>
</dbReference>
<evidence type="ECO:0000259" key="12">
    <source>
        <dbReference type="Pfam" id="PF05572"/>
    </source>
</evidence>
<reference evidence="13" key="1">
    <citation type="submission" date="2023-06" db="EMBL/GenBank/DDBJ databases">
        <title>Conoideocrella luteorostrata (Hypocreales: Clavicipitaceae), a potential biocontrol fungus for elongate hemlock scale in United States Christmas tree production areas.</title>
        <authorList>
            <person name="Barrett H."/>
            <person name="Lovett B."/>
            <person name="Macias A.M."/>
            <person name="Stajich J.E."/>
            <person name="Kasson M.T."/>
        </authorList>
    </citation>
    <scope>NUCLEOTIDE SEQUENCE</scope>
    <source>
        <strain evidence="13">ARSEF 14590</strain>
    </source>
</reference>
<evidence type="ECO:0000256" key="8">
    <source>
        <dbReference type="ARBA" id="ARBA00023049"/>
    </source>
</evidence>
<comment type="similarity">
    <text evidence="2">Belongs to the peptidase M43B family.</text>
</comment>
<dbReference type="GO" id="GO:0006508">
    <property type="term" value="P:proteolysis"/>
    <property type="evidence" value="ECO:0007669"/>
    <property type="project" value="UniProtKB-KW"/>
</dbReference>
<dbReference type="SUPFAM" id="SSF55486">
    <property type="entry name" value="Metalloproteases ('zincins'), catalytic domain"/>
    <property type="match status" value="1"/>
</dbReference>
<evidence type="ECO:0000256" key="10">
    <source>
        <dbReference type="SAM" id="MobiDB-lite"/>
    </source>
</evidence>
<dbReference type="Pfam" id="PF05572">
    <property type="entry name" value="Peptidase_M43"/>
    <property type="match status" value="1"/>
</dbReference>
<comment type="caution">
    <text evidence="13">The sequence shown here is derived from an EMBL/GenBank/DDBJ whole genome shotgun (WGS) entry which is preliminary data.</text>
</comment>
<feature type="signal peptide" evidence="11">
    <location>
        <begin position="1"/>
        <end position="22"/>
    </location>
</feature>
<organism evidence="13 14">
    <name type="scientific">Conoideocrella luteorostrata</name>
    <dbReference type="NCBI Taxonomy" id="1105319"/>
    <lineage>
        <taxon>Eukaryota</taxon>
        <taxon>Fungi</taxon>
        <taxon>Dikarya</taxon>
        <taxon>Ascomycota</taxon>
        <taxon>Pezizomycotina</taxon>
        <taxon>Sordariomycetes</taxon>
        <taxon>Hypocreomycetidae</taxon>
        <taxon>Hypocreales</taxon>
        <taxon>Clavicipitaceae</taxon>
        <taxon>Conoideocrella</taxon>
    </lineage>
</organism>
<feature type="chain" id="PRO_5042600656" description="Peptidase M43 pregnancy-associated plasma-A domain-containing protein" evidence="11">
    <location>
        <begin position="23"/>
        <end position="603"/>
    </location>
</feature>
<dbReference type="CDD" id="cd04275">
    <property type="entry name" value="ZnMc_pappalysin_like"/>
    <property type="match status" value="1"/>
</dbReference>
<keyword evidence="7" id="KW-0862">Zinc</keyword>
<dbReference type="InterPro" id="IPR024079">
    <property type="entry name" value="MetalloPept_cat_dom_sf"/>
</dbReference>
<keyword evidence="6" id="KW-0378">Hydrolase</keyword>
<dbReference type="PANTHER" id="PTHR47466:SF1">
    <property type="entry name" value="METALLOPROTEASE MEP1 (AFU_ORTHOLOGUE AFUA_1G07730)-RELATED"/>
    <property type="match status" value="1"/>
</dbReference>
<dbReference type="PANTHER" id="PTHR47466">
    <property type="match status" value="1"/>
</dbReference>
<keyword evidence="14" id="KW-1185">Reference proteome</keyword>
<evidence type="ECO:0000256" key="1">
    <source>
        <dbReference type="ARBA" id="ARBA00003174"/>
    </source>
</evidence>
<keyword evidence="3" id="KW-0645">Protease</keyword>
<evidence type="ECO:0000256" key="9">
    <source>
        <dbReference type="ARBA" id="ARBA00023157"/>
    </source>
</evidence>
<name>A0AAJ0CG51_9HYPO</name>
<protein>
    <recommendedName>
        <fullName evidence="12">Peptidase M43 pregnancy-associated plasma-A domain-containing protein</fullName>
    </recommendedName>
</protein>
<proteinExistence type="inferred from homology"/>
<keyword evidence="5 11" id="KW-0732">Signal</keyword>
<sequence length="603" mass="68462">MLPGALAIRLLGFAAHASFVVAAAAAAASTPGHQTAKQPVRHCGTIGPSKELVDAHQKLSKSKEQHKTRSIDPNEVINIDLYAHVVMSHKDKQSLIDDNMMKKQMDVLNQAFKKSKFQFHLNKISRVNNATWALYNDTSEMRQRLRQGDQKTVNVFYLEKLGPYNYGEATYPDLWGRSGLTGDYVHVRVDSIAGGSSYTRNEGKVLVHELGHWLGLVHTYEYGCDKGDFINDTPAMADFNDYCEEGRDSCPGADYPGEDPIHNYMSSGPDSCVTEFTSDQTQRMRNMWETFRISKNTKEVSWKEDCYAAFLPLKYDCLEDKSSTEETCSEEYDEHSHLPCNPLSPSTRRECLDRFAPYKDKCRSDSCKVDFANNYEKYCAAEQRVGNTPPDNNKQPPKPSQTEADRAWRMVCRQASIQVREQCTKHECQTEMARGSLFKRCAKTPQDDRQCSSVLDKLVPLCETDQCRRGLQALKSRECVARNKDPVAEYNNGTVTEWDISRAMSPMTRSEWETRCNEAARIIIQSCKAEKNCIDSFHSSVLWTNCHKDRPKVKEDCKALFSEGPFTCQSAECTTKVYELGEKACAGREPKQDKHNKNSQYEK</sequence>
<evidence type="ECO:0000256" key="3">
    <source>
        <dbReference type="ARBA" id="ARBA00022670"/>
    </source>
</evidence>
<evidence type="ECO:0000256" key="2">
    <source>
        <dbReference type="ARBA" id="ARBA00008721"/>
    </source>
</evidence>
<evidence type="ECO:0000313" key="13">
    <source>
        <dbReference type="EMBL" id="KAK2591037.1"/>
    </source>
</evidence>
<evidence type="ECO:0000256" key="5">
    <source>
        <dbReference type="ARBA" id="ARBA00022729"/>
    </source>
</evidence>
<feature type="domain" description="Peptidase M43 pregnancy-associated plasma-A" evidence="12">
    <location>
        <begin position="149"/>
        <end position="287"/>
    </location>
</feature>
<dbReference type="Proteomes" id="UP001251528">
    <property type="component" value="Unassembled WGS sequence"/>
</dbReference>
<comment type="function">
    <text evidence="1">Secreted metalloproteinase that allows assimilation of proteinaceous substrates.</text>
</comment>
<feature type="compositionally biased region" description="Polar residues" evidence="10">
    <location>
        <begin position="385"/>
        <end position="395"/>
    </location>
</feature>
<dbReference type="EMBL" id="JASWJB010000370">
    <property type="protein sequence ID" value="KAK2591037.1"/>
    <property type="molecule type" value="Genomic_DNA"/>
</dbReference>
<evidence type="ECO:0000256" key="4">
    <source>
        <dbReference type="ARBA" id="ARBA00022723"/>
    </source>
</evidence>
<keyword evidence="8" id="KW-0482">Metalloprotease</keyword>
<evidence type="ECO:0000256" key="6">
    <source>
        <dbReference type="ARBA" id="ARBA00022801"/>
    </source>
</evidence>
<accession>A0AAJ0CG51</accession>
<keyword evidence="9" id="KW-1015">Disulfide bond</keyword>
<dbReference type="AlphaFoldDB" id="A0AAJ0CG51"/>
<evidence type="ECO:0000256" key="11">
    <source>
        <dbReference type="SAM" id="SignalP"/>
    </source>
</evidence>
<dbReference type="GO" id="GO:0008237">
    <property type="term" value="F:metallopeptidase activity"/>
    <property type="evidence" value="ECO:0007669"/>
    <property type="project" value="UniProtKB-KW"/>
</dbReference>
<feature type="region of interest" description="Disordered" evidence="10">
    <location>
        <begin position="384"/>
        <end position="405"/>
    </location>
</feature>
<dbReference type="InterPro" id="IPR008754">
    <property type="entry name" value="Peptidase_M43"/>
</dbReference>
<dbReference type="Gene3D" id="3.40.390.10">
    <property type="entry name" value="Collagenase (Catalytic Domain)"/>
    <property type="match status" value="1"/>
</dbReference>
<evidence type="ECO:0000313" key="14">
    <source>
        <dbReference type="Proteomes" id="UP001251528"/>
    </source>
</evidence>
<evidence type="ECO:0000256" key="7">
    <source>
        <dbReference type="ARBA" id="ARBA00022833"/>
    </source>
</evidence>